<dbReference type="GO" id="GO:0043130">
    <property type="term" value="F:ubiquitin binding"/>
    <property type="evidence" value="ECO:0007669"/>
    <property type="project" value="TreeGrafter"/>
</dbReference>
<proteinExistence type="predicted"/>
<organism evidence="2 3">
    <name type="scientific">Phaseolus coccineus</name>
    <name type="common">Scarlet runner bean</name>
    <name type="synonym">Phaseolus multiflorus</name>
    <dbReference type="NCBI Taxonomy" id="3886"/>
    <lineage>
        <taxon>Eukaryota</taxon>
        <taxon>Viridiplantae</taxon>
        <taxon>Streptophyta</taxon>
        <taxon>Embryophyta</taxon>
        <taxon>Tracheophyta</taxon>
        <taxon>Spermatophyta</taxon>
        <taxon>Magnoliopsida</taxon>
        <taxon>eudicotyledons</taxon>
        <taxon>Gunneridae</taxon>
        <taxon>Pentapetalae</taxon>
        <taxon>rosids</taxon>
        <taxon>fabids</taxon>
        <taxon>Fabales</taxon>
        <taxon>Fabaceae</taxon>
        <taxon>Papilionoideae</taxon>
        <taxon>50 kb inversion clade</taxon>
        <taxon>NPAAA clade</taxon>
        <taxon>indigoferoid/millettioid clade</taxon>
        <taxon>Phaseoleae</taxon>
        <taxon>Phaseolus</taxon>
    </lineage>
</organism>
<dbReference type="SUPFAM" id="SSF54236">
    <property type="entry name" value="Ubiquitin-like"/>
    <property type="match status" value="3"/>
</dbReference>
<dbReference type="InterPro" id="IPR029071">
    <property type="entry name" value="Ubiquitin-like_domsf"/>
</dbReference>
<protein>
    <recommendedName>
        <fullName evidence="1">Ubiquitin-like domain-containing protein</fullName>
    </recommendedName>
</protein>
<gene>
    <name evidence="2" type="ORF">VNO80_16814</name>
</gene>
<dbReference type="Proteomes" id="UP001374584">
    <property type="component" value="Unassembled WGS sequence"/>
</dbReference>
<dbReference type="Gene3D" id="3.10.20.90">
    <property type="entry name" value="Phosphatidylinositol 3-kinase Catalytic Subunit, Chain A, domain 1"/>
    <property type="match status" value="1"/>
</dbReference>
<evidence type="ECO:0000313" key="2">
    <source>
        <dbReference type="EMBL" id="KAK7357525.1"/>
    </source>
</evidence>
<dbReference type="GO" id="GO:0070628">
    <property type="term" value="F:proteasome binding"/>
    <property type="evidence" value="ECO:0007669"/>
    <property type="project" value="TreeGrafter"/>
</dbReference>
<evidence type="ECO:0000313" key="3">
    <source>
        <dbReference type="Proteomes" id="UP001374584"/>
    </source>
</evidence>
<dbReference type="GO" id="GO:0005654">
    <property type="term" value="C:nucleoplasm"/>
    <property type="evidence" value="ECO:0007669"/>
    <property type="project" value="TreeGrafter"/>
</dbReference>
<dbReference type="AlphaFoldDB" id="A0AAN9MMG9"/>
<evidence type="ECO:0000259" key="1">
    <source>
        <dbReference type="PROSITE" id="PS50053"/>
    </source>
</evidence>
<keyword evidence="3" id="KW-1185">Reference proteome</keyword>
<dbReference type="GO" id="GO:0005829">
    <property type="term" value="C:cytosol"/>
    <property type="evidence" value="ECO:0007669"/>
    <property type="project" value="TreeGrafter"/>
</dbReference>
<accession>A0AAN9MMG9</accession>
<dbReference type="PANTHER" id="PTHR10621">
    <property type="entry name" value="UV EXCISION REPAIR PROTEIN RAD23"/>
    <property type="match status" value="1"/>
</dbReference>
<feature type="domain" description="Ubiquitin-like" evidence="1">
    <location>
        <begin position="220"/>
        <end position="293"/>
    </location>
</feature>
<name>A0AAN9MMG9_PHACN</name>
<dbReference type="InterPro" id="IPR000626">
    <property type="entry name" value="Ubiquitin-like_dom"/>
</dbReference>
<dbReference type="PROSITE" id="PS50053">
    <property type="entry name" value="UBIQUITIN_2"/>
    <property type="match status" value="2"/>
</dbReference>
<dbReference type="Pfam" id="PF00240">
    <property type="entry name" value="ubiquitin"/>
    <property type="match status" value="1"/>
</dbReference>
<dbReference type="GO" id="GO:0043161">
    <property type="term" value="P:proteasome-mediated ubiquitin-dependent protein catabolic process"/>
    <property type="evidence" value="ECO:0007669"/>
    <property type="project" value="TreeGrafter"/>
</dbReference>
<dbReference type="SMART" id="SM00213">
    <property type="entry name" value="UBQ"/>
    <property type="match status" value="1"/>
</dbReference>
<feature type="domain" description="Ubiquitin-like" evidence="1">
    <location>
        <begin position="1"/>
        <end position="71"/>
    </location>
</feature>
<comment type="caution">
    <text evidence="2">The sequence shown here is derived from an EMBL/GenBank/DDBJ whole genome shotgun (WGS) entry which is preliminary data.</text>
</comment>
<dbReference type="EMBL" id="JAYMYR010000006">
    <property type="protein sequence ID" value="KAK7357525.1"/>
    <property type="molecule type" value="Genomic_DNA"/>
</dbReference>
<dbReference type="GO" id="GO:0031593">
    <property type="term" value="F:polyubiquitin modification-dependent protein binding"/>
    <property type="evidence" value="ECO:0007669"/>
    <property type="project" value="TreeGrafter"/>
</dbReference>
<reference evidence="2 3" key="1">
    <citation type="submission" date="2024-01" db="EMBL/GenBank/DDBJ databases">
        <title>The genomes of 5 underutilized Papilionoideae crops provide insights into root nodulation and disease resistanc.</title>
        <authorList>
            <person name="Jiang F."/>
        </authorList>
    </citation>
    <scope>NUCLEOTIDE SEQUENCE [LARGE SCALE GENOMIC DNA]</scope>
    <source>
        <strain evidence="2">JINMINGXINNONG_FW02</strain>
        <tissue evidence="2">Leaves</tissue>
    </source>
</reference>
<dbReference type="CDD" id="cd17039">
    <property type="entry name" value="Ubl_ubiquitin_like"/>
    <property type="match status" value="1"/>
</dbReference>
<sequence>MDITFVLENERTFCIEVSLFDSFLEIKQKVQKYKAIPASSQTFIFNGQILQNDDVIFHTHISQQSRLKLLVDPEYFANPAVTLPLQFPPQPNENHYGKMLQWNAEKQASNRGRLEEELLRISAAPSETTLPPLCFEDDSAYALPLWNPEFKPAPPPLLPTPPAIIRLTVKIVAYRARPFFLEMDLDDTVLQLKEMIYRMKKPKPKRDVVTADGGVGAKMVKVMVVPKDGTQKIPIEVNSFNRVEDLRYELEKSHKHVLPENDSYFFTNKDGHVMTETHAFNWYGIEDGDVIEITPEYVSDESNP</sequence>
<dbReference type="PANTHER" id="PTHR10621:SF38">
    <property type="entry name" value="UBIQUITIN DOMAIN-CONTAINING PROTEIN 7SL RNA1-RELATED"/>
    <property type="match status" value="1"/>
</dbReference>